<dbReference type="RefSeq" id="WP_105221409.1">
    <property type="nucleotide sequence ID" value="NZ_CAWNSU010000091.1"/>
</dbReference>
<name>A0A6N8G5E2_9CHRO</name>
<comment type="caution">
    <text evidence="2">The sequence shown here is derived from an EMBL/GenBank/DDBJ whole genome shotgun (WGS) entry which is preliminary data.</text>
</comment>
<sequence>MKRTYYDNIAQIYDQTRWLTPSVAEEVADFMINLTGATSETSFLEPGVGTGLNVLPLVKRGYSVTGIDVSEAMLAQFRQKLTGIPANLTLIHADASQLPFPDNSFDVVLTVHMLHGIANWKAFLDDITRVLKPEGVYLNCQWITPPARREFEGYYQSILSKYENSQQEFKNVGTAIEKLDVEGYFNSKGYTSKYFIAKEWEVTNTVEELLSYFKLRAYGLCWRDSDEIFHQIMNEFEAFCVKHYGSLHKSLSSQAKFEIWAYTISD</sequence>
<dbReference type="Proteomes" id="UP000441797">
    <property type="component" value="Unassembled WGS sequence"/>
</dbReference>
<dbReference type="GO" id="GO:0008757">
    <property type="term" value="F:S-adenosylmethionine-dependent methyltransferase activity"/>
    <property type="evidence" value="ECO:0007669"/>
    <property type="project" value="InterPro"/>
</dbReference>
<organism evidence="2 3">
    <name type="scientific">Gloeocapsopsis dulcis AAB1 = 1H9</name>
    <dbReference type="NCBI Taxonomy" id="1433147"/>
    <lineage>
        <taxon>Bacteria</taxon>
        <taxon>Bacillati</taxon>
        <taxon>Cyanobacteriota</taxon>
        <taxon>Cyanophyceae</taxon>
        <taxon>Oscillatoriophycideae</taxon>
        <taxon>Chroococcales</taxon>
        <taxon>Chroococcaceae</taxon>
        <taxon>Gloeocapsopsis</taxon>
        <taxon>Gloeocapsopsis dulcis</taxon>
    </lineage>
</organism>
<keyword evidence="3" id="KW-1185">Reference proteome</keyword>
<dbReference type="EMBL" id="NAPY01000080">
    <property type="protein sequence ID" value="MUL39425.1"/>
    <property type="molecule type" value="Genomic_DNA"/>
</dbReference>
<protein>
    <submittedName>
        <fullName evidence="2">SAM-dependent methyltransferase</fullName>
    </submittedName>
</protein>
<dbReference type="SUPFAM" id="SSF53335">
    <property type="entry name" value="S-adenosyl-L-methionine-dependent methyltransferases"/>
    <property type="match status" value="1"/>
</dbReference>
<dbReference type="PANTHER" id="PTHR43591">
    <property type="entry name" value="METHYLTRANSFERASE"/>
    <property type="match status" value="1"/>
</dbReference>
<dbReference type="CDD" id="cd02440">
    <property type="entry name" value="AdoMet_MTases"/>
    <property type="match status" value="1"/>
</dbReference>
<keyword evidence="2" id="KW-0808">Transferase</keyword>
<dbReference type="OrthoDB" id="9808140at2"/>
<proteinExistence type="predicted"/>
<dbReference type="Gene3D" id="1.10.8.900">
    <property type="match status" value="1"/>
</dbReference>
<dbReference type="Gene3D" id="3.40.50.150">
    <property type="entry name" value="Vaccinia Virus protein VP39"/>
    <property type="match status" value="1"/>
</dbReference>
<accession>A0A6N8G5E2</accession>
<reference evidence="2 3" key="1">
    <citation type="journal article" date="2019" name="Front. Microbiol.">
        <title>Genomic Features for Desiccation Tolerance and Sugar Biosynthesis in the Extremophile Gloeocapsopsis sp. UTEX B3054.</title>
        <authorList>
            <person name="Urrejola C."/>
            <person name="Alcorta J."/>
            <person name="Salas L."/>
            <person name="Vasquez M."/>
            <person name="Polz M.F."/>
            <person name="Vicuna R."/>
            <person name="Diez B."/>
        </authorList>
    </citation>
    <scope>NUCLEOTIDE SEQUENCE [LARGE SCALE GENOMIC DNA]</scope>
    <source>
        <strain evidence="2 3">1H9</strain>
    </source>
</reference>
<dbReference type="GO" id="GO:0032259">
    <property type="term" value="P:methylation"/>
    <property type="evidence" value="ECO:0007669"/>
    <property type="project" value="UniProtKB-KW"/>
</dbReference>
<keyword evidence="2" id="KW-0489">Methyltransferase</keyword>
<evidence type="ECO:0000259" key="1">
    <source>
        <dbReference type="Pfam" id="PF08241"/>
    </source>
</evidence>
<dbReference type="AlphaFoldDB" id="A0A6N8G5E2"/>
<evidence type="ECO:0000313" key="2">
    <source>
        <dbReference type="EMBL" id="MUL39425.1"/>
    </source>
</evidence>
<evidence type="ECO:0000313" key="3">
    <source>
        <dbReference type="Proteomes" id="UP000441797"/>
    </source>
</evidence>
<gene>
    <name evidence="2" type="ORF">BWI75_24920</name>
</gene>
<dbReference type="InterPro" id="IPR013216">
    <property type="entry name" value="Methyltransf_11"/>
</dbReference>
<dbReference type="PANTHER" id="PTHR43591:SF24">
    <property type="entry name" value="2-METHOXY-6-POLYPRENYL-1,4-BENZOQUINOL METHYLASE, MITOCHONDRIAL"/>
    <property type="match status" value="1"/>
</dbReference>
<dbReference type="Pfam" id="PF08241">
    <property type="entry name" value="Methyltransf_11"/>
    <property type="match status" value="1"/>
</dbReference>
<feature type="domain" description="Methyltransferase type 11" evidence="1">
    <location>
        <begin position="44"/>
        <end position="137"/>
    </location>
</feature>
<dbReference type="InterPro" id="IPR029063">
    <property type="entry name" value="SAM-dependent_MTases_sf"/>
</dbReference>